<sequence>MGYDLGFYAFICFSSDLTSSSDRTRGPMHGFRPLTLQGPIHGLGEEQRQQRVKQCRVVKQEMGNIGKDVTEPLSHQETSKAWEKKPKSYIIFKDLLKSTFLCFPLFESSIIGRQSKKRHSFALENCFWSVWKENGCLFLFLFSLGLVG</sequence>
<dbReference type="AlphaFoldDB" id="A0AAW2DAJ4"/>
<evidence type="ECO:0000313" key="2">
    <source>
        <dbReference type="Proteomes" id="UP001459277"/>
    </source>
</evidence>
<accession>A0AAW2DAJ4</accession>
<evidence type="ECO:0000313" key="1">
    <source>
        <dbReference type="EMBL" id="KAL0006320.1"/>
    </source>
</evidence>
<gene>
    <name evidence="1" type="ORF">SO802_013881</name>
</gene>
<protein>
    <submittedName>
        <fullName evidence="1">Uncharacterized protein</fullName>
    </submittedName>
</protein>
<dbReference type="Proteomes" id="UP001459277">
    <property type="component" value="Unassembled WGS sequence"/>
</dbReference>
<dbReference type="EMBL" id="JAZDWU010000004">
    <property type="protein sequence ID" value="KAL0006320.1"/>
    <property type="molecule type" value="Genomic_DNA"/>
</dbReference>
<keyword evidence="2" id="KW-1185">Reference proteome</keyword>
<name>A0AAW2DAJ4_9ROSI</name>
<organism evidence="1 2">
    <name type="scientific">Lithocarpus litseifolius</name>
    <dbReference type="NCBI Taxonomy" id="425828"/>
    <lineage>
        <taxon>Eukaryota</taxon>
        <taxon>Viridiplantae</taxon>
        <taxon>Streptophyta</taxon>
        <taxon>Embryophyta</taxon>
        <taxon>Tracheophyta</taxon>
        <taxon>Spermatophyta</taxon>
        <taxon>Magnoliopsida</taxon>
        <taxon>eudicotyledons</taxon>
        <taxon>Gunneridae</taxon>
        <taxon>Pentapetalae</taxon>
        <taxon>rosids</taxon>
        <taxon>fabids</taxon>
        <taxon>Fagales</taxon>
        <taxon>Fagaceae</taxon>
        <taxon>Lithocarpus</taxon>
    </lineage>
</organism>
<reference evidence="1 2" key="1">
    <citation type="submission" date="2024-01" db="EMBL/GenBank/DDBJ databases">
        <title>A telomere-to-telomere, gap-free genome of sweet tea (Lithocarpus litseifolius).</title>
        <authorList>
            <person name="Zhou J."/>
        </authorList>
    </citation>
    <scope>NUCLEOTIDE SEQUENCE [LARGE SCALE GENOMIC DNA]</scope>
    <source>
        <strain evidence="1">Zhou-2022a</strain>
        <tissue evidence="1">Leaf</tissue>
    </source>
</reference>
<comment type="caution">
    <text evidence="1">The sequence shown here is derived from an EMBL/GenBank/DDBJ whole genome shotgun (WGS) entry which is preliminary data.</text>
</comment>
<proteinExistence type="predicted"/>